<evidence type="ECO:0000259" key="4">
    <source>
        <dbReference type="PROSITE" id="PS50923"/>
    </source>
</evidence>
<dbReference type="Pfam" id="PF02426">
    <property type="entry name" value="MIase"/>
    <property type="match status" value="1"/>
</dbReference>
<keyword evidence="1 2" id="KW-1015">Disulfide bond</keyword>
<dbReference type="InterPro" id="IPR011008">
    <property type="entry name" value="Dimeric_a/b-barrel"/>
</dbReference>
<accession>C3YZX0</accession>
<evidence type="ECO:0000313" key="5">
    <source>
        <dbReference type="EMBL" id="EEN54391.1"/>
    </source>
</evidence>
<evidence type="ECO:0000256" key="2">
    <source>
        <dbReference type="PROSITE-ProRule" id="PRU00302"/>
    </source>
</evidence>
<evidence type="ECO:0000256" key="3">
    <source>
        <dbReference type="SAM" id="SignalP"/>
    </source>
</evidence>
<feature type="domain" description="Sushi" evidence="4">
    <location>
        <begin position="31"/>
        <end position="91"/>
    </location>
</feature>
<keyword evidence="3" id="KW-0732">Signal</keyword>
<gene>
    <name evidence="5" type="ORF">BRAFLDRAFT_128120</name>
</gene>
<evidence type="ECO:0000256" key="1">
    <source>
        <dbReference type="ARBA" id="ARBA00023157"/>
    </source>
</evidence>
<dbReference type="CDD" id="cd00033">
    <property type="entry name" value="CCP"/>
    <property type="match status" value="1"/>
</dbReference>
<dbReference type="InterPro" id="IPR000436">
    <property type="entry name" value="Sushi_SCR_CCP_dom"/>
</dbReference>
<protein>
    <recommendedName>
        <fullName evidence="4">Sushi domain-containing protein</fullName>
    </recommendedName>
</protein>
<dbReference type="SUPFAM" id="SSF54909">
    <property type="entry name" value="Dimeric alpha+beta barrel"/>
    <property type="match status" value="1"/>
</dbReference>
<name>C3YZX0_BRAFL</name>
<dbReference type="InParanoid" id="C3YZX0"/>
<keyword evidence="2" id="KW-0768">Sushi</keyword>
<reference evidence="5" key="1">
    <citation type="journal article" date="2008" name="Nature">
        <title>The amphioxus genome and the evolution of the chordate karyotype.</title>
        <authorList>
            <consortium name="US DOE Joint Genome Institute (JGI-PGF)"/>
            <person name="Putnam N.H."/>
            <person name="Butts T."/>
            <person name="Ferrier D.E.K."/>
            <person name="Furlong R.F."/>
            <person name="Hellsten U."/>
            <person name="Kawashima T."/>
            <person name="Robinson-Rechavi M."/>
            <person name="Shoguchi E."/>
            <person name="Terry A."/>
            <person name="Yu J.-K."/>
            <person name="Benito-Gutierrez E.L."/>
            <person name="Dubchak I."/>
            <person name="Garcia-Fernandez J."/>
            <person name="Gibson-Brown J.J."/>
            <person name="Grigoriev I.V."/>
            <person name="Horton A.C."/>
            <person name="de Jong P.J."/>
            <person name="Jurka J."/>
            <person name="Kapitonov V.V."/>
            <person name="Kohara Y."/>
            <person name="Kuroki Y."/>
            <person name="Lindquist E."/>
            <person name="Lucas S."/>
            <person name="Osoegawa K."/>
            <person name="Pennacchio L.A."/>
            <person name="Salamov A.A."/>
            <person name="Satou Y."/>
            <person name="Sauka-Spengler T."/>
            <person name="Schmutz J."/>
            <person name="Shin-I T."/>
            <person name="Toyoda A."/>
            <person name="Bronner-Fraser M."/>
            <person name="Fujiyama A."/>
            <person name="Holland L.Z."/>
            <person name="Holland P.W.H."/>
            <person name="Satoh N."/>
            <person name="Rokhsar D.S."/>
        </authorList>
    </citation>
    <scope>NUCLEOTIDE SEQUENCE [LARGE SCALE GENOMIC DNA]</scope>
    <source>
        <strain evidence="5">S238N-H82</strain>
        <tissue evidence="5">Testes</tissue>
    </source>
</reference>
<organism>
    <name type="scientific">Branchiostoma floridae</name>
    <name type="common">Florida lancelet</name>
    <name type="synonym">Amphioxus</name>
    <dbReference type="NCBI Taxonomy" id="7739"/>
    <lineage>
        <taxon>Eukaryota</taxon>
        <taxon>Metazoa</taxon>
        <taxon>Chordata</taxon>
        <taxon>Cephalochordata</taxon>
        <taxon>Leptocardii</taxon>
        <taxon>Amphioxiformes</taxon>
        <taxon>Branchiostomatidae</taxon>
        <taxon>Branchiostoma</taxon>
    </lineage>
</organism>
<proteinExistence type="predicted"/>
<feature type="chain" id="PRO_5002934197" description="Sushi domain-containing protein" evidence="3">
    <location>
        <begin position="20"/>
        <end position="346"/>
    </location>
</feature>
<dbReference type="AlphaFoldDB" id="C3YZX0"/>
<dbReference type="EMBL" id="GG666566">
    <property type="protein sequence ID" value="EEN54391.1"/>
    <property type="molecule type" value="Genomic_DNA"/>
</dbReference>
<dbReference type="PROSITE" id="PS50923">
    <property type="entry name" value="SUSHI"/>
    <property type="match status" value="1"/>
</dbReference>
<comment type="caution">
    <text evidence="2">Lacks conserved residue(s) required for the propagation of feature annotation.</text>
</comment>
<sequence>MRRCLVLCLVLLLVANTSGWWRRRRRRTNCGTCSSPPPSISGTTMYNCSPPYVPGTICKYKCNEGTWSVFRSRYRCTSQCTWLGTTTNSSGNFIVVTFRENSALKEFSSLKTPSNRKSGKHVQLGILVGHIVTIMSSTTPQYWLEYTFTASEQGPGLNDLVRGTADALTKATSTVDNGKVLFLFKVLAEPKLIAVVQANDAAELDAALTANPAPCFGQLVQVQCLPLRPYEAFAKEVLGVETSFQQTEEWASPPGQFYCVTVDVEYTGMTQEELYQIWKQEAMAALGVMEQGGAKLWKVVTERKVLLLLKMPTPDVLDNTFMMGLPLFKQMGNQTHTACKPIVPFK</sequence>
<dbReference type="eggNOG" id="ENOG502SXGU">
    <property type="taxonomic scope" value="Eukaryota"/>
</dbReference>
<dbReference type="Gene3D" id="3.30.70.1060">
    <property type="entry name" value="Dimeric alpha+beta barrel"/>
    <property type="match status" value="1"/>
</dbReference>
<feature type="signal peptide" evidence="3">
    <location>
        <begin position="1"/>
        <end position="19"/>
    </location>
</feature>
<feature type="disulfide bond" evidence="2">
    <location>
        <begin position="33"/>
        <end position="76"/>
    </location>
</feature>
<dbReference type="InterPro" id="IPR026029">
    <property type="entry name" value="MLI_dom"/>
</dbReference>